<proteinExistence type="predicted"/>
<keyword evidence="3" id="KW-0489">Methyltransferase</keyword>
<dbReference type="Pfam" id="PF13649">
    <property type="entry name" value="Methyltransf_25"/>
    <property type="match status" value="1"/>
</dbReference>
<evidence type="ECO:0000259" key="2">
    <source>
        <dbReference type="Pfam" id="PF13649"/>
    </source>
</evidence>
<comment type="caution">
    <text evidence="3">The sequence shown here is derived from an EMBL/GenBank/DDBJ whole genome shotgun (WGS) entry which is preliminary data.</text>
</comment>
<evidence type="ECO:0000256" key="1">
    <source>
        <dbReference type="ARBA" id="ARBA00022679"/>
    </source>
</evidence>
<dbReference type="SUPFAM" id="SSF53335">
    <property type="entry name" value="S-adenosyl-L-methionine-dependent methyltransferases"/>
    <property type="match status" value="1"/>
</dbReference>
<dbReference type="Gene3D" id="3.40.50.150">
    <property type="entry name" value="Vaccinia Virus protein VP39"/>
    <property type="match status" value="1"/>
</dbReference>
<dbReference type="AlphaFoldDB" id="A0A7V5LUC5"/>
<dbReference type="Gene3D" id="2.20.25.110">
    <property type="entry name" value="S-adenosyl-L-methionine-dependent methyltransferases"/>
    <property type="match status" value="1"/>
</dbReference>
<dbReference type="GO" id="GO:0032259">
    <property type="term" value="P:methylation"/>
    <property type="evidence" value="ECO:0007669"/>
    <property type="project" value="UniProtKB-KW"/>
</dbReference>
<sequence>MKDWWKDYFDEIYLRIYPHSSRKELTLQQVDFIERALNLEKGTRILDLACGFGRHSIELAKRGYNVTGLDYSSFFIELAREKVENEKVNVEFIQADMRTMDFHEEFDAVINMFTSWGYFSDEENFDVLKRVCRALKRGGRFLLDFFNPLMLFKHMVEKSWYSTGDIYVLEDVSLDPIKMRITNKRIVIEKGGVIDRREHSVRIYTNQEITWLLKQAGLQYVTTYGDFDGNEYNEKSRRMIILAQKLKKK</sequence>
<name>A0A7V5LUC5_UNCW3</name>
<accession>A0A7V5LUC5</accession>
<gene>
    <name evidence="3" type="ORF">ENL43_04290</name>
</gene>
<dbReference type="EMBL" id="DRTX01000223">
    <property type="protein sequence ID" value="HHF53564.1"/>
    <property type="molecule type" value="Genomic_DNA"/>
</dbReference>
<dbReference type="CDD" id="cd02440">
    <property type="entry name" value="AdoMet_MTases"/>
    <property type="match status" value="1"/>
</dbReference>
<dbReference type="PANTHER" id="PTHR43861:SF3">
    <property type="entry name" value="PUTATIVE (AFU_ORTHOLOGUE AFUA_2G14390)-RELATED"/>
    <property type="match status" value="1"/>
</dbReference>
<dbReference type="PANTHER" id="PTHR43861">
    <property type="entry name" value="TRANS-ACONITATE 2-METHYLTRANSFERASE-RELATED"/>
    <property type="match status" value="1"/>
</dbReference>
<dbReference type="GO" id="GO:0008168">
    <property type="term" value="F:methyltransferase activity"/>
    <property type="evidence" value="ECO:0007669"/>
    <property type="project" value="UniProtKB-KW"/>
</dbReference>
<dbReference type="InterPro" id="IPR029063">
    <property type="entry name" value="SAM-dependent_MTases_sf"/>
</dbReference>
<organism evidence="3">
    <name type="scientific">candidate division WOR-3 bacterium</name>
    <dbReference type="NCBI Taxonomy" id="2052148"/>
    <lineage>
        <taxon>Bacteria</taxon>
        <taxon>Bacteria division WOR-3</taxon>
    </lineage>
</organism>
<dbReference type="Proteomes" id="UP000886050">
    <property type="component" value="Unassembled WGS sequence"/>
</dbReference>
<feature type="domain" description="Methyltransferase" evidence="2">
    <location>
        <begin position="45"/>
        <end position="139"/>
    </location>
</feature>
<protein>
    <submittedName>
        <fullName evidence="3">Class I SAM-dependent methyltransferase</fullName>
    </submittedName>
</protein>
<reference evidence="3" key="1">
    <citation type="journal article" date="2020" name="mSystems">
        <title>Genome- and Community-Level Interaction Insights into Carbon Utilization and Element Cycling Functions of Hydrothermarchaeota in Hydrothermal Sediment.</title>
        <authorList>
            <person name="Zhou Z."/>
            <person name="Liu Y."/>
            <person name="Xu W."/>
            <person name="Pan J."/>
            <person name="Luo Z.H."/>
            <person name="Li M."/>
        </authorList>
    </citation>
    <scope>NUCLEOTIDE SEQUENCE [LARGE SCALE GENOMIC DNA]</scope>
    <source>
        <strain evidence="3">HyVt-96</strain>
    </source>
</reference>
<dbReference type="InterPro" id="IPR041698">
    <property type="entry name" value="Methyltransf_25"/>
</dbReference>
<evidence type="ECO:0000313" key="3">
    <source>
        <dbReference type="EMBL" id="HHF53564.1"/>
    </source>
</evidence>
<keyword evidence="1" id="KW-0808">Transferase</keyword>